<name>A0A437PWS6_9BACT</name>
<feature type="transmembrane region" description="Helical" evidence="8">
    <location>
        <begin position="56"/>
        <end position="77"/>
    </location>
</feature>
<keyword evidence="10" id="KW-1185">Reference proteome</keyword>
<feature type="transmembrane region" description="Helical" evidence="8">
    <location>
        <begin position="248"/>
        <end position="265"/>
    </location>
</feature>
<evidence type="ECO:0000256" key="6">
    <source>
        <dbReference type="ARBA" id="ARBA00022989"/>
    </source>
</evidence>
<dbReference type="GO" id="GO:0016763">
    <property type="term" value="F:pentosyltransferase activity"/>
    <property type="evidence" value="ECO:0007669"/>
    <property type="project" value="TreeGrafter"/>
</dbReference>
<organism evidence="9 10">
    <name type="scientific">Sandaracinomonas limnophila</name>
    <dbReference type="NCBI Taxonomy" id="1862386"/>
    <lineage>
        <taxon>Bacteria</taxon>
        <taxon>Pseudomonadati</taxon>
        <taxon>Bacteroidota</taxon>
        <taxon>Cytophagia</taxon>
        <taxon>Cytophagales</taxon>
        <taxon>Flectobacillaceae</taxon>
        <taxon>Sandaracinomonas</taxon>
    </lineage>
</organism>
<proteinExistence type="predicted"/>
<reference evidence="9 10" key="1">
    <citation type="submission" date="2019-01" db="EMBL/GenBank/DDBJ databases">
        <authorList>
            <person name="Chen W.-M."/>
        </authorList>
    </citation>
    <scope>NUCLEOTIDE SEQUENCE [LARGE SCALE GENOMIC DNA]</scope>
    <source>
        <strain evidence="9 10">FSY-15</strain>
    </source>
</reference>
<evidence type="ECO:0008006" key="11">
    <source>
        <dbReference type="Google" id="ProtNLM"/>
    </source>
</evidence>
<comment type="caution">
    <text evidence="9">The sequence shown here is derived from an EMBL/GenBank/DDBJ whole genome shotgun (WGS) entry which is preliminary data.</text>
</comment>
<dbReference type="RefSeq" id="WP_127802242.1">
    <property type="nucleotide sequence ID" value="NZ_SACY01000001.1"/>
</dbReference>
<keyword evidence="3" id="KW-0328">Glycosyltransferase</keyword>
<dbReference type="PANTHER" id="PTHR33908">
    <property type="entry name" value="MANNOSYLTRANSFERASE YKCB-RELATED"/>
    <property type="match status" value="1"/>
</dbReference>
<feature type="transmembrane region" description="Helical" evidence="8">
    <location>
        <begin position="522"/>
        <end position="544"/>
    </location>
</feature>
<dbReference type="InterPro" id="IPR050297">
    <property type="entry name" value="LipidA_mod_glycosyltrf_83"/>
</dbReference>
<dbReference type="AlphaFoldDB" id="A0A437PWS6"/>
<keyword evidence="7 8" id="KW-0472">Membrane</keyword>
<evidence type="ECO:0000256" key="8">
    <source>
        <dbReference type="SAM" id="Phobius"/>
    </source>
</evidence>
<keyword evidence="6 8" id="KW-1133">Transmembrane helix</keyword>
<keyword evidence="2" id="KW-1003">Cell membrane</keyword>
<feature type="transmembrane region" description="Helical" evidence="8">
    <location>
        <begin position="114"/>
        <end position="135"/>
    </location>
</feature>
<dbReference type="EMBL" id="SACY01000001">
    <property type="protein sequence ID" value="RVU26690.1"/>
    <property type="molecule type" value="Genomic_DNA"/>
</dbReference>
<feature type="transmembrane region" description="Helical" evidence="8">
    <location>
        <begin position="317"/>
        <end position="338"/>
    </location>
</feature>
<gene>
    <name evidence="9" type="ORF">EOJ36_01460</name>
</gene>
<feature type="transmembrane region" description="Helical" evidence="8">
    <location>
        <begin position="225"/>
        <end position="242"/>
    </location>
</feature>
<evidence type="ECO:0000256" key="4">
    <source>
        <dbReference type="ARBA" id="ARBA00022679"/>
    </source>
</evidence>
<evidence type="ECO:0000256" key="7">
    <source>
        <dbReference type="ARBA" id="ARBA00023136"/>
    </source>
</evidence>
<dbReference type="Proteomes" id="UP000282832">
    <property type="component" value="Unassembled WGS sequence"/>
</dbReference>
<comment type="subcellular location">
    <subcellularLocation>
        <location evidence="1">Cell membrane</location>
        <topology evidence="1">Multi-pass membrane protein</topology>
    </subcellularLocation>
</comment>
<dbReference type="GO" id="GO:0005886">
    <property type="term" value="C:plasma membrane"/>
    <property type="evidence" value="ECO:0007669"/>
    <property type="project" value="UniProtKB-SubCell"/>
</dbReference>
<evidence type="ECO:0000256" key="2">
    <source>
        <dbReference type="ARBA" id="ARBA00022475"/>
    </source>
</evidence>
<keyword evidence="4" id="KW-0808">Transferase</keyword>
<evidence type="ECO:0000256" key="5">
    <source>
        <dbReference type="ARBA" id="ARBA00022692"/>
    </source>
</evidence>
<feature type="transmembrane region" description="Helical" evidence="8">
    <location>
        <begin position="31"/>
        <end position="50"/>
    </location>
</feature>
<keyword evidence="5 8" id="KW-0812">Transmembrane</keyword>
<feature type="transmembrane region" description="Helical" evidence="8">
    <location>
        <begin position="193"/>
        <end position="213"/>
    </location>
</feature>
<evidence type="ECO:0000256" key="1">
    <source>
        <dbReference type="ARBA" id="ARBA00004651"/>
    </source>
</evidence>
<feature type="transmembrane region" description="Helical" evidence="8">
    <location>
        <begin position="272"/>
        <end position="305"/>
    </location>
</feature>
<sequence>MGYIYFILFLSFILLNLKISSKISTNNFSEIIITGFLIYSTSLSISGYILSFIGLWYSPILWGVLPFFIALIIYQFFKNFEFIENHKSTFKLLGGNIQKISEEVKESSFFHKRFFQILFFFVFSVFLCLLTSYFVNPPNEWDSMTGHLNRILYFIQNGNTKHFIGTNWNIDTYPKSFPNQQVYPFLLHEKSEIWFKFQNFSSYIITGFAFYGICKRLGYTFKTRLIVSCIYLLIPISLIQSTTTDSDIVLACYLSILVYYLISYFDQFEKRYILLGSIVFSIALAHKITFVFSFPPLFILYSYFIYKKRSERPLRHFKYIIITNFISLLIIVAPCGYLSNMVNYGHPIGPKTATQHQSIERAGDLGNLFKQGSRNTIRYTSDLFNLDGLRNIPAFERINNLCQEPFKFLDQYFHLGLVSETNFTILPFEFGRRDLFANGTPIVGIISIIFLLSIFLLIFSKKINNRGVLSILFFAFILHFLALSFTAAYDPWKGRYMQSSFIYLLPITGVLFEKMLQTKNRIFQYSSLGFIFLVGLSAFFTISLHRRALLFDYYGQKSIFNLNRIEALTISRPDITKSYLNFEKIVPKNAKVALGTLNDDYEYPLWGNEFTRKLTPINPFEKGIQAIPEGTDYLFFSSEVIKPQKGDILLDTKKVNCDSLLTVKAGNYYLRKLK</sequence>
<feature type="transmembrane region" description="Helical" evidence="8">
    <location>
        <begin position="6"/>
        <end position="24"/>
    </location>
</feature>
<dbReference type="OrthoDB" id="904806at2"/>
<evidence type="ECO:0000256" key="3">
    <source>
        <dbReference type="ARBA" id="ARBA00022676"/>
    </source>
</evidence>
<accession>A0A437PWS6</accession>
<dbReference type="PANTHER" id="PTHR33908:SF11">
    <property type="entry name" value="MEMBRANE PROTEIN"/>
    <property type="match status" value="1"/>
</dbReference>
<feature type="transmembrane region" description="Helical" evidence="8">
    <location>
        <begin position="435"/>
        <end position="459"/>
    </location>
</feature>
<evidence type="ECO:0000313" key="9">
    <source>
        <dbReference type="EMBL" id="RVU26690.1"/>
    </source>
</evidence>
<dbReference type="GO" id="GO:0009103">
    <property type="term" value="P:lipopolysaccharide biosynthetic process"/>
    <property type="evidence" value="ECO:0007669"/>
    <property type="project" value="UniProtKB-ARBA"/>
</dbReference>
<feature type="transmembrane region" description="Helical" evidence="8">
    <location>
        <begin position="471"/>
        <end position="489"/>
    </location>
</feature>
<evidence type="ECO:0000313" key="10">
    <source>
        <dbReference type="Proteomes" id="UP000282832"/>
    </source>
</evidence>
<protein>
    <recommendedName>
        <fullName evidence="11">Glycosyltransferase RgtA/B/C/D-like domain-containing protein</fullName>
    </recommendedName>
</protein>